<keyword evidence="1" id="KW-1133">Transmembrane helix</keyword>
<evidence type="ECO:0000313" key="3">
    <source>
        <dbReference type="Proteomes" id="UP000194469"/>
    </source>
</evidence>
<protein>
    <submittedName>
        <fullName evidence="2">Uncharacterized protein</fullName>
    </submittedName>
</protein>
<sequence length="38" mass="4176">MTDPLTQTPVLLFALMMVSFIVVVGGLATADLVRKRRD</sequence>
<keyword evidence="3" id="KW-1185">Reference proteome</keyword>
<reference evidence="3" key="1">
    <citation type="submission" date="2017-04" db="EMBL/GenBank/DDBJ databases">
        <authorList>
            <person name="Varghese N."/>
            <person name="Submissions S."/>
        </authorList>
    </citation>
    <scope>NUCLEOTIDE SEQUENCE [LARGE SCALE GENOMIC DNA]</scope>
    <source>
        <strain evidence="3">UI2</strain>
    </source>
</reference>
<proteinExistence type="predicted"/>
<dbReference type="Proteomes" id="UP000194469">
    <property type="component" value="Unassembled WGS sequence"/>
</dbReference>
<name>A0A1Y6ENX6_9SPHN</name>
<accession>A0A1Y6ENX6</accession>
<gene>
    <name evidence="2" type="ORF">SAMN06295984_1002</name>
</gene>
<dbReference type="AlphaFoldDB" id="A0A1Y6ENX6"/>
<feature type="transmembrane region" description="Helical" evidence="1">
    <location>
        <begin position="12"/>
        <end position="33"/>
    </location>
</feature>
<dbReference type="EMBL" id="FXWL01000001">
    <property type="protein sequence ID" value="SMQ64354.1"/>
    <property type="molecule type" value="Genomic_DNA"/>
</dbReference>
<evidence type="ECO:0000313" key="2">
    <source>
        <dbReference type="EMBL" id="SMQ64354.1"/>
    </source>
</evidence>
<evidence type="ECO:0000256" key="1">
    <source>
        <dbReference type="SAM" id="Phobius"/>
    </source>
</evidence>
<keyword evidence="1" id="KW-0472">Membrane</keyword>
<organism evidence="2 3">
    <name type="scientific">Sphingopyxis terrae subsp. ummariensis</name>
    <dbReference type="NCBI Taxonomy" id="429001"/>
    <lineage>
        <taxon>Bacteria</taxon>
        <taxon>Pseudomonadati</taxon>
        <taxon>Pseudomonadota</taxon>
        <taxon>Alphaproteobacteria</taxon>
        <taxon>Sphingomonadales</taxon>
        <taxon>Sphingomonadaceae</taxon>
        <taxon>Sphingopyxis</taxon>
    </lineage>
</organism>
<keyword evidence="1" id="KW-0812">Transmembrane</keyword>